<dbReference type="EMBL" id="FNFD01000018">
    <property type="protein sequence ID" value="SDL32382.1"/>
    <property type="molecule type" value="Genomic_DNA"/>
</dbReference>
<name>A0A1G9J4X9_9PSED</name>
<feature type="compositionally biased region" description="Polar residues" evidence="1">
    <location>
        <begin position="1"/>
        <end position="29"/>
    </location>
</feature>
<evidence type="ECO:0000313" key="2">
    <source>
        <dbReference type="EMBL" id="SDL32382.1"/>
    </source>
</evidence>
<accession>A0A1G9J4X9</accession>
<dbReference type="AlphaFoldDB" id="A0A1G9J4X9"/>
<evidence type="ECO:0000256" key="1">
    <source>
        <dbReference type="SAM" id="MobiDB-lite"/>
    </source>
</evidence>
<dbReference type="RefSeq" id="WP_090257299.1">
    <property type="nucleotide sequence ID" value="NZ_CBKZNZ010000013.1"/>
</dbReference>
<keyword evidence="3" id="KW-1185">Reference proteome</keyword>
<reference evidence="2 3" key="1">
    <citation type="submission" date="2016-10" db="EMBL/GenBank/DDBJ databases">
        <authorList>
            <person name="de Groot N.N."/>
        </authorList>
    </citation>
    <scope>NUCLEOTIDE SEQUENCE [LARGE SCALE GENOMIC DNA]</scope>
    <source>
        <strain evidence="2 3">JCM 21544</strain>
    </source>
</reference>
<feature type="region of interest" description="Disordered" evidence="1">
    <location>
        <begin position="1"/>
        <end position="72"/>
    </location>
</feature>
<organism evidence="2 3">
    <name type="scientific">Pseudomonas indica</name>
    <dbReference type="NCBI Taxonomy" id="137658"/>
    <lineage>
        <taxon>Bacteria</taxon>
        <taxon>Pseudomonadati</taxon>
        <taxon>Pseudomonadota</taxon>
        <taxon>Gammaproteobacteria</taxon>
        <taxon>Pseudomonadales</taxon>
        <taxon>Pseudomonadaceae</taxon>
        <taxon>Pseudomonas</taxon>
    </lineage>
</organism>
<evidence type="ECO:0008006" key="4">
    <source>
        <dbReference type="Google" id="ProtNLM"/>
    </source>
</evidence>
<dbReference type="Proteomes" id="UP000198706">
    <property type="component" value="Unassembled WGS sequence"/>
</dbReference>
<feature type="compositionally biased region" description="Polar residues" evidence="1">
    <location>
        <begin position="41"/>
        <end position="65"/>
    </location>
</feature>
<evidence type="ECO:0000313" key="3">
    <source>
        <dbReference type="Proteomes" id="UP000198706"/>
    </source>
</evidence>
<gene>
    <name evidence="2" type="ORF">SAMN05216186_11853</name>
</gene>
<sequence length="72" mass="7807">MAINSTASTANQTMVNEQNKSLENMTQNFKDMGQFTRESQDAQNKSAMASVASENTKTALNSQINGAKGVQY</sequence>
<proteinExistence type="predicted"/>
<protein>
    <recommendedName>
        <fullName evidence="4">HrpA pilus formation protein</fullName>
    </recommendedName>
</protein>